<keyword evidence="7" id="KW-0808">Transferase</keyword>
<dbReference type="PIRSF" id="PIRSF000524">
    <property type="entry name" value="SPT"/>
    <property type="match status" value="1"/>
</dbReference>
<evidence type="ECO:0000259" key="6">
    <source>
        <dbReference type="Pfam" id="PF00266"/>
    </source>
</evidence>
<dbReference type="InterPro" id="IPR024169">
    <property type="entry name" value="SP_NH2Trfase/AEP_transaminase"/>
</dbReference>
<evidence type="ECO:0000256" key="2">
    <source>
        <dbReference type="ARBA" id="ARBA00009236"/>
    </source>
</evidence>
<evidence type="ECO:0000256" key="3">
    <source>
        <dbReference type="ARBA" id="ARBA00022898"/>
    </source>
</evidence>
<dbReference type="PROSITE" id="PS00595">
    <property type="entry name" value="AA_TRANSFER_CLASS_5"/>
    <property type="match status" value="1"/>
</dbReference>
<feature type="domain" description="Aminotransferase class V" evidence="6">
    <location>
        <begin position="38"/>
        <end position="351"/>
    </location>
</feature>
<reference evidence="7" key="1">
    <citation type="submission" date="2021-12" db="EMBL/GenBank/DDBJ databases">
        <title>Alicyclobacillaceae gen. nov., sp. nov., isolated from chalcocite enrichment system.</title>
        <authorList>
            <person name="Jiang Z."/>
        </authorList>
    </citation>
    <scope>NUCLEOTIDE SEQUENCE</scope>
    <source>
        <strain evidence="7">MYW30-H2</strain>
    </source>
</reference>
<dbReference type="InterPro" id="IPR015421">
    <property type="entry name" value="PyrdxlP-dep_Trfase_major"/>
</dbReference>
<evidence type="ECO:0000313" key="8">
    <source>
        <dbReference type="Proteomes" id="UP000830167"/>
    </source>
</evidence>
<evidence type="ECO:0000256" key="4">
    <source>
        <dbReference type="RuleBase" id="RU004075"/>
    </source>
</evidence>
<keyword evidence="8" id="KW-1185">Reference proteome</keyword>
<comment type="cofactor">
    <cofactor evidence="1 5">
        <name>pyridoxal 5'-phosphate</name>
        <dbReference type="ChEBI" id="CHEBI:597326"/>
    </cofactor>
</comment>
<evidence type="ECO:0000256" key="5">
    <source>
        <dbReference type="RuleBase" id="RU004504"/>
    </source>
</evidence>
<dbReference type="InterPro" id="IPR000192">
    <property type="entry name" value="Aminotrans_V_dom"/>
</dbReference>
<dbReference type="Gene3D" id="3.40.640.10">
    <property type="entry name" value="Type I PLP-dependent aspartate aminotransferase-like (Major domain)"/>
    <property type="match status" value="1"/>
</dbReference>
<evidence type="ECO:0000313" key="7">
    <source>
        <dbReference type="EMBL" id="UOF92819.1"/>
    </source>
</evidence>
<dbReference type="EMBL" id="CP089291">
    <property type="protein sequence ID" value="UOF92819.1"/>
    <property type="molecule type" value="Genomic_DNA"/>
</dbReference>
<protein>
    <submittedName>
        <fullName evidence="7">Alanine--glyoxylate aminotransferase family protein</fullName>
    </submittedName>
</protein>
<dbReference type="Gene3D" id="3.90.1150.10">
    <property type="entry name" value="Aspartate Aminotransferase, domain 1"/>
    <property type="match status" value="1"/>
</dbReference>
<dbReference type="GO" id="GO:0008483">
    <property type="term" value="F:transaminase activity"/>
    <property type="evidence" value="ECO:0007669"/>
    <property type="project" value="UniProtKB-KW"/>
</dbReference>
<gene>
    <name evidence="7" type="ORF">LSG31_09535</name>
</gene>
<dbReference type="InterPro" id="IPR020578">
    <property type="entry name" value="Aminotrans_V_PyrdxlP_BS"/>
</dbReference>
<keyword evidence="7" id="KW-0032">Aminotransferase</keyword>
<organism evidence="7 8">
    <name type="scientific">Fodinisporobacter ferrooxydans</name>
    <dbReference type="NCBI Taxonomy" id="2901836"/>
    <lineage>
        <taxon>Bacteria</taxon>
        <taxon>Bacillati</taxon>
        <taxon>Bacillota</taxon>
        <taxon>Bacilli</taxon>
        <taxon>Bacillales</taxon>
        <taxon>Alicyclobacillaceae</taxon>
        <taxon>Fodinisporobacter</taxon>
    </lineage>
</organism>
<dbReference type="Pfam" id="PF00266">
    <property type="entry name" value="Aminotran_5"/>
    <property type="match status" value="1"/>
</dbReference>
<dbReference type="PANTHER" id="PTHR21152:SF40">
    <property type="entry name" value="ALANINE--GLYOXYLATE AMINOTRANSFERASE"/>
    <property type="match status" value="1"/>
</dbReference>
<comment type="similarity">
    <text evidence="2 4">Belongs to the class-V pyridoxal-phosphate-dependent aminotransferase family.</text>
</comment>
<dbReference type="SUPFAM" id="SSF53383">
    <property type="entry name" value="PLP-dependent transferases"/>
    <property type="match status" value="1"/>
</dbReference>
<name>A0ABY4CRB0_9BACL</name>
<keyword evidence="3" id="KW-0663">Pyridoxal phosphate</keyword>
<accession>A0ABY4CRB0</accession>
<sequence length="412" mass="45773">MKMYKDLNTSLRTIMTPGPVEAEPRVLRALSTPILGQFDPEFTNIMNETMEMLRKLFQTENHWAFPVDGTSRAGIEAVLCSIIEPGDRVLIPIYGRFGHLLTEIAERYGADVVNIETTWGQVFDPAEVILEIKKVKPKIVAMVHGETSTGCMQPLQEIGEACREMDVLFVVDAVASIGGTEVKVDEWKIDAAIGGTQKCLSVPSGMAPITFNSRVEAVLLQRKKIERGLTDPNTQQQTQNRTIRSNYFDLSQLMDYWSPARLNHHTEATSMLYALREGLRIVLEEGLEARIARHQLHEQALVQGIRAMGLDLYGDPSCKLPVVTCVSIPDGIDGESVRSMLLNDFHIEIASSFGPLKGKIWRIGTMGYSCRKKNILHVLGALEAALIRHGAKINAGQAVQAALDVYHNEEHE</sequence>
<dbReference type="InterPro" id="IPR015424">
    <property type="entry name" value="PyrdxlP-dep_Trfase"/>
</dbReference>
<evidence type="ECO:0000256" key="1">
    <source>
        <dbReference type="ARBA" id="ARBA00001933"/>
    </source>
</evidence>
<dbReference type="Proteomes" id="UP000830167">
    <property type="component" value="Chromosome"/>
</dbReference>
<dbReference type="InterPro" id="IPR015422">
    <property type="entry name" value="PyrdxlP-dep_Trfase_small"/>
</dbReference>
<dbReference type="PANTHER" id="PTHR21152">
    <property type="entry name" value="AMINOTRANSFERASE CLASS V"/>
    <property type="match status" value="1"/>
</dbReference>
<proteinExistence type="inferred from homology"/>